<dbReference type="AlphaFoldDB" id="A0AAV7I9R5"/>
<evidence type="ECO:0000256" key="1">
    <source>
        <dbReference type="SAM" id="MobiDB-lite"/>
    </source>
</evidence>
<comment type="caution">
    <text evidence="2">The sequence shown here is derived from an EMBL/GenBank/DDBJ whole genome shotgun (WGS) entry which is preliminary data.</text>
</comment>
<feature type="region of interest" description="Disordered" evidence="1">
    <location>
        <begin position="13"/>
        <end position="45"/>
    </location>
</feature>
<protein>
    <submittedName>
        <fullName evidence="2">Uncharacterized protein</fullName>
    </submittedName>
</protein>
<evidence type="ECO:0000313" key="3">
    <source>
        <dbReference type="Proteomes" id="UP000826195"/>
    </source>
</evidence>
<dbReference type="EMBL" id="JAHXZJ010001119">
    <property type="protein sequence ID" value="KAH0555271.1"/>
    <property type="molecule type" value="Genomic_DNA"/>
</dbReference>
<accession>A0AAV7I9R5</accession>
<keyword evidence="3" id="KW-1185">Reference proteome</keyword>
<evidence type="ECO:0000313" key="2">
    <source>
        <dbReference type="EMBL" id="KAH0555271.1"/>
    </source>
</evidence>
<sequence>MENYFYALPARVEEDEVDSDAETEVDEDLPGPVEDVESEDSGYDSDAVSEISGERLARSWFGFQSRISEANLGSRASLPAGRHLLELEFVPRMREGGFLFMDPLLVLLGDLSSEEVMWIFGQLPWQGRDFRSRRSFFLFSRN</sequence>
<reference evidence="2 3" key="1">
    <citation type="journal article" date="2021" name="J. Hered.">
        <title>A chromosome-level genome assembly of the parasitoid wasp, Cotesia glomerata (Hymenoptera: Braconidae).</title>
        <authorList>
            <person name="Pinto B.J."/>
            <person name="Weis J.J."/>
            <person name="Gamble T."/>
            <person name="Ode P.J."/>
            <person name="Paul R."/>
            <person name="Zaspel J.M."/>
        </authorList>
    </citation>
    <scope>NUCLEOTIDE SEQUENCE [LARGE SCALE GENOMIC DNA]</scope>
    <source>
        <strain evidence="2">CgM1</strain>
    </source>
</reference>
<name>A0AAV7I9R5_COTGL</name>
<dbReference type="Proteomes" id="UP000826195">
    <property type="component" value="Unassembled WGS sequence"/>
</dbReference>
<gene>
    <name evidence="2" type="ORF">KQX54_016671</name>
</gene>
<feature type="compositionally biased region" description="Acidic residues" evidence="1">
    <location>
        <begin position="13"/>
        <end position="43"/>
    </location>
</feature>
<proteinExistence type="predicted"/>
<organism evidence="2 3">
    <name type="scientific">Cotesia glomerata</name>
    <name type="common">Lepidopteran parasitic wasp</name>
    <name type="synonym">Apanteles glomeratus</name>
    <dbReference type="NCBI Taxonomy" id="32391"/>
    <lineage>
        <taxon>Eukaryota</taxon>
        <taxon>Metazoa</taxon>
        <taxon>Ecdysozoa</taxon>
        <taxon>Arthropoda</taxon>
        <taxon>Hexapoda</taxon>
        <taxon>Insecta</taxon>
        <taxon>Pterygota</taxon>
        <taxon>Neoptera</taxon>
        <taxon>Endopterygota</taxon>
        <taxon>Hymenoptera</taxon>
        <taxon>Apocrita</taxon>
        <taxon>Ichneumonoidea</taxon>
        <taxon>Braconidae</taxon>
        <taxon>Microgastrinae</taxon>
        <taxon>Cotesia</taxon>
    </lineage>
</organism>